<dbReference type="Pfam" id="PF07693">
    <property type="entry name" value="KAP_NTPase"/>
    <property type="match status" value="1"/>
</dbReference>
<organism evidence="2 3">
    <name type="scientific">Aliarcobacter butzleri L355</name>
    <dbReference type="NCBI Taxonomy" id="1447263"/>
    <lineage>
        <taxon>Bacteria</taxon>
        <taxon>Pseudomonadati</taxon>
        <taxon>Campylobacterota</taxon>
        <taxon>Epsilonproteobacteria</taxon>
        <taxon>Campylobacterales</taxon>
        <taxon>Arcobacteraceae</taxon>
        <taxon>Aliarcobacter</taxon>
    </lineage>
</organism>
<proteinExistence type="predicted"/>
<dbReference type="Gene3D" id="3.40.50.300">
    <property type="entry name" value="P-loop containing nucleotide triphosphate hydrolases"/>
    <property type="match status" value="1"/>
</dbReference>
<dbReference type="InterPro" id="IPR027417">
    <property type="entry name" value="P-loop_NTPase"/>
</dbReference>
<dbReference type="RefSeq" id="WP_046997948.1">
    <property type="nucleotide sequence ID" value="NZ_JAIW01000019.1"/>
</dbReference>
<gene>
    <name evidence="2" type="ORF">AF80_03045</name>
</gene>
<dbReference type="SUPFAM" id="SSF52540">
    <property type="entry name" value="P-loop containing nucleoside triphosphate hydrolases"/>
    <property type="match status" value="1"/>
</dbReference>
<evidence type="ECO:0000313" key="2">
    <source>
        <dbReference type="EMBL" id="KLE10938.1"/>
    </source>
</evidence>
<comment type="caution">
    <text evidence="2">The sequence shown here is derived from an EMBL/GenBank/DDBJ whole genome shotgun (WGS) entry which is preliminary data.</text>
</comment>
<dbReference type="Proteomes" id="UP000035154">
    <property type="component" value="Unassembled WGS sequence"/>
</dbReference>
<dbReference type="EMBL" id="JAIW01000019">
    <property type="protein sequence ID" value="KLE10938.1"/>
    <property type="molecule type" value="Genomic_DNA"/>
</dbReference>
<dbReference type="AlphaFoldDB" id="A0A0G9L3I0"/>
<name>A0A0G9L3I0_9BACT</name>
<reference evidence="2 3" key="1">
    <citation type="submission" date="2014-01" db="EMBL/GenBank/DDBJ databases">
        <title>Development of a Comparative Genomic Fingerprinting Assay for High Resolution Genotyping of Arcobacter butzleri.</title>
        <authorList>
            <person name="Webb A.L."/>
            <person name="Inglis G.D."/>
            <person name="Kruczkiewicz P."/>
            <person name="Selinger L.B."/>
            <person name="Taboada E.N."/>
        </authorList>
    </citation>
    <scope>NUCLEOTIDE SEQUENCE [LARGE SCALE GENOMIC DNA]</scope>
    <source>
        <strain evidence="2 3">L355</strain>
    </source>
</reference>
<sequence>MQNKHIKEFLNYYIGLPNPQYAVFLKGKWGSGKTHFINKFLNKYIQNKTKFIKISLFGLKDISEINYKILFNLININEDTFFNNSFSLVAKSLDSFGKKLNLSAKDIPIEKIINKLKYELILIFDDLERTNMSLSDVLGYINNFVEHQSYKVILIANEEELEKTEKYTQIKEKLIGKTFEFISDANSAYDSFLGELENENKIKENILEKEKVNILELFEKSQSNNLRVLRQTLLDFERFYDEVLVNHQSKEELIKDILYWFFLFSFEIRQGNSEILELDEFRVEYNFLRFGEKKEKTKYEIYLDKYNFSNNFNEIISFDLWKKILLNSNIQKEEIERELKKSKYYFDESTSSWQKLIYFNTIKDSEFEELLKDLYNSFSQNEYKDYNQFKYIASMLLDFQEEDLFDIEKDELFELVKTNFTILFDEKIFNFEDIYFIENEFSALDANLRYRDKESFKKLQKYIDDFLEEKKKLKLKNDSKLIIECIKEKNKSQLLDLLEGNDIRIINYKNIPILSEINVDNLFDAFVKTDGLIMHYFGGIIKNRYNYQTNELLVEKVFLEELFNKIEKYLEENKCKVSSYNLRKELKENILIALEEIKKREELG</sequence>
<protein>
    <recommendedName>
        <fullName evidence="1">KAP NTPase domain-containing protein</fullName>
    </recommendedName>
</protein>
<evidence type="ECO:0000259" key="1">
    <source>
        <dbReference type="Pfam" id="PF07693"/>
    </source>
</evidence>
<feature type="domain" description="KAP NTPase" evidence="1">
    <location>
        <begin position="5"/>
        <end position="241"/>
    </location>
</feature>
<dbReference type="InterPro" id="IPR011646">
    <property type="entry name" value="KAP_P-loop"/>
</dbReference>
<evidence type="ECO:0000313" key="3">
    <source>
        <dbReference type="Proteomes" id="UP000035154"/>
    </source>
</evidence>
<dbReference type="PATRIC" id="fig|1447263.3.peg.590"/>
<accession>A0A0G9L3I0</accession>